<dbReference type="InterPro" id="IPR000653">
    <property type="entry name" value="DegT/StrS_aminotransferase"/>
</dbReference>
<dbReference type="Pfam" id="PF01041">
    <property type="entry name" value="DegT_DnrJ_EryC1"/>
    <property type="match status" value="1"/>
</dbReference>
<dbReference type="NCBIfam" id="TIGR04181">
    <property type="entry name" value="NHT_00031"/>
    <property type="match status" value="1"/>
</dbReference>
<dbReference type="Proteomes" id="UP000193834">
    <property type="component" value="Unassembled WGS sequence"/>
</dbReference>
<evidence type="ECO:0000256" key="5">
    <source>
        <dbReference type="ARBA" id="ARBA00037999"/>
    </source>
</evidence>
<evidence type="ECO:0000256" key="4">
    <source>
        <dbReference type="ARBA" id="ARBA00022898"/>
    </source>
</evidence>
<dbReference type="AlphaFoldDB" id="A0A1X7KZ44"/>
<dbReference type="SUPFAM" id="SSF53383">
    <property type="entry name" value="PLP-dependent transferases"/>
    <property type="match status" value="1"/>
</dbReference>
<dbReference type="PANTHER" id="PTHR30244:SF30">
    <property type="entry name" value="BLR5990 PROTEIN"/>
    <property type="match status" value="1"/>
</dbReference>
<sequence length="390" mass="43281">MNLTSHQILKTIKRVIGDHESFVPLHEPTFGGNEWIYVKECIDEGWVSSVGSYVDRFERELAEYIGVKHAVAVVNGTAALHISLLLAGVKSKEEVLIPSISFVATANAVTYCGAVPHFIEVSTETLGIDPNLLEQYLNDISYRKDGQTINRITGRIIRAVVPMHTFGHPVDMEPLLEVCQRYGLVCIEDAAESLGSTYKNQHAGSMGLLGAISFNGNKVTTTGGGGAIVTNNTEIARKAKHLTTTAKLPHKWAFIHDEVGYNYRMPNLNAALGCAQLEQIDTFVNKKRALYKKYVQEFKSVEGVLLFEEKTGVRSNCWLNALILDQPNKLLLDEVLELTNSNGLMTRPVWTPLHLLPMYQDMPSMPLMRTEQLQYQIINIPSSPSLTGGR</sequence>
<dbReference type="Gene3D" id="3.40.640.10">
    <property type="entry name" value="Type I PLP-dependent aspartate aminotransferase-like (Major domain)"/>
    <property type="match status" value="1"/>
</dbReference>
<dbReference type="STRING" id="1852522.SAMN06295960_2816"/>
<feature type="modified residue" description="N6-(pyridoxal phosphate)lysine" evidence="7">
    <location>
        <position position="218"/>
    </location>
</feature>
<dbReference type="InterPro" id="IPR015422">
    <property type="entry name" value="PyrdxlP-dep_Trfase_small"/>
</dbReference>
<dbReference type="FunFam" id="3.40.640.10:FF:000090">
    <property type="entry name" value="Pyridoxal phosphate-dependent aminotransferase"/>
    <property type="match status" value="1"/>
</dbReference>
<dbReference type="InterPro" id="IPR015424">
    <property type="entry name" value="PyrdxlP-dep_Trfase"/>
</dbReference>
<dbReference type="RefSeq" id="WP_425320342.1">
    <property type="nucleotide sequence ID" value="NZ_FXAZ01000003.1"/>
</dbReference>
<dbReference type="PANTHER" id="PTHR30244">
    <property type="entry name" value="TRANSAMINASE"/>
    <property type="match status" value="1"/>
</dbReference>
<keyword evidence="4 7" id="KW-0663">Pyridoxal phosphate</keyword>
<evidence type="ECO:0000313" key="10">
    <source>
        <dbReference type="Proteomes" id="UP000193834"/>
    </source>
</evidence>
<organism evidence="9 10">
    <name type="scientific">Paenibacillus aquistagni</name>
    <dbReference type="NCBI Taxonomy" id="1852522"/>
    <lineage>
        <taxon>Bacteria</taxon>
        <taxon>Bacillati</taxon>
        <taxon>Bacillota</taxon>
        <taxon>Bacilli</taxon>
        <taxon>Bacillales</taxon>
        <taxon>Paenibacillaceae</taxon>
        <taxon>Paenibacillus</taxon>
    </lineage>
</organism>
<evidence type="ECO:0000256" key="2">
    <source>
        <dbReference type="ARBA" id="ARBA00022576"/>
    </source>
</evidence>
<protein>
    <submittedName>
        <fullName evidence="9">Perosamine synthetase</fullName>
    </submittedName>
</protein>
<evidence type="ECO:0000256" key="8">
    <source>
        <dbReference type="RuleBase" id="RU004508"/>
    </source>
</evidence>
<feature type="active site" description="Proton acceptor" evidence="6">
    <location>
        <position position="218"/>
    </location>
</feature>
<dbReference type="GO" id="GO:0008483">
    <property type="term" value="F:transaminase activity"/>
    <property type="evidence" value="ECO:0007669"/>
    <property type="project" value="UniProtKB-KW"/>
</dbReference>
<reference evidence="9 10" key="1">
    <citation type="submission" date="2017-04" db="EMBL/GenBank/DDBJ databases">
        <authorList>
            <person name="Afonso C.L."/>
            <person name="Miller P.J."/>
            <person name="Scott M.A."/>
            <person name="Spackman E."/>
            <person name="Goraichik I."/>
            <person name="Dimitrov K.M."/>
            <person name="Suarez D.L."/>
            <person name="Swayne D.E."/>
        </authorList>
    </citation>
    <scope>NUCLEOTIDE SEQUENCE [LARGE SCALE GENOMIC DNA]</scope>
    <source>
        <strain evidence="9 10">11</strain>
    </source>
</reference>
<dbReference type="Gene3D" id="3.90.1150.10">
    <property type="entry name" value="Aspartate Aminotransferase, domain 1"/>
    <property type="match status" value="1"/>
</dbReference>
<dbReference type="InterPro" id="IPR015421">
    <property type="entry name" value="PyrdxlP-dep_Trfase_major"/>
</dbReference>
<gene>
    <name evidence="9" type="ORF">SAMN06295960_2816</name>
</gene>
<keyword evidence="10" id="KW-1185">Reference proteome</keyword>
<proteinExistence type="inferred from homology"/>
<dbReference type="EMBL" id="FXAZ01000003">
    <property type="protein sequence ID" value="SMG46159.1"/>
    <property type="molecule type" value="Genomic_DNA"/>
</dbReference>
<keyword evidence="3" id="KW-0808">Transferase</keyword>
<comment type="similarity">
    <text evidence="5 8">Belongs to the DegT/DnrJ/EryC1 family.</text>
</comment>
<dbReference type="GO" id="GO:0030170">
    <property type="term" value="F:pyridoxal phosphate binding"/>
    <property type="evidence" value="ECO:0007669"/>
    <property type="project" value="TreeGrafter"/>
</dbReference>
<dbReference type="PIRSF" id="PIRSF000390">
    <property type="entry name" value="PLP_StrS"/>
    <property type="match status" value="1"/>
</dbReference>
<dbReference type="GO" id="GO:0000271">
    <property type="term" value="P:polysaccharide biosynthetic process"/>
    <property type="evidence" value="ECO:0007669"/>
    <property type="project" value="TreeGrafter"/>
</dbReference>
<keyword evidence="2" id="KW-0032">Aminotransferase</keyword>
<evidence type="ECO:0000256" key="7">
    <source>
        <dbReference type="PIRSR" id="PIRSR000390-2"/>
    </source>
</evidence>
<evidence type="ECO:0000256" key="3">
    <source>
        <dbReference type="ARBA" id="ARBA00022679"/>
    </source>
</evidence>
<dbReference type="CDD" id="cd00616">
    <property type="entry name" value="AHBA_syn"/>
    <property type="match status" value="1"/>
</dbReference>
<accession>A0A1X7KZ44</accession>
<evidence type="ECO:0000313" key="9">
    <source>
        <dbReference type="EMBL" id="SMG46159.1"/>
    </source>
</evidence>
<name>A0A1X7KZ44_9BACL</name>
<dbReference type="InterPro" id="IPR026385">
    <property type="entry name" value="LegC-like"/>
</dbReference>
<evidence type="ECO:0000256" key="1">
    <source>
        <dbReference type="ARBA" id="ARBA00001933"/>
    </source>
</evidence>
<comment type="cofactor">
    <cofactor evidence="1">
        <name>pyridoxal 5'-phosphate</name>
        <dbReference type="ChEBI" id="CHEBI:597326"/>
    </cofactor>
</comment>
<evidence type="ECO:0000256" key="6">
    <source>
        <dbReference type="PIRSR" id="PIRSR000390-1"/>
    </source>
</evidence>